<proteinExistence type="predicted"/>
<evidence type="ECO:0000256" key="1">
    <source>
        <dbReference type="SAM" id="MobiDB-lite"/>
    </source>
</evidence>
<dbReference type="PANTHER" id="PTHR40032">
    <property type="entry name" value="EXPORTED PROTEIN-RELATED"/>
    <property type="match status" value="1"/>
</dbReference>
<dbReference type="InterPro" id="IPR024301">
    <property type="entry name" value="Amidase_6"/>
</dbReference>
<evidence type="ECO:0000259" key="2">
    <source>
        <dbReference type="Pfam" id="PF12671"/>
    </source>
</evidence>
<name>A0A3A1VHP8_9BACL</name>
<dbReference type="PANTHER" id="PTHR40032:SF1">
    <property type="entry name" value="EXPORTED PROTEIN"/>
    <property type="match status" value="1"/>
</dbReference>
<feature type="domain" description="Putative amidase" evidence="2">
    <location>
        <begin position="249"/>
        <end position="405"/>
    </location>
</feature>
<evidence type="ECO:0000313" key="4">
    <source>
        <dbReference type="Proteomes" id="UP000266482"/>
    </source>
</evidence>
<evidence type="ECO:0000313" key="3">
    <source>
        <dbReference type="EMBL" id="RIX60458.1"/>
    </source>
</evidence>
<sequence>MPAGGRARRDDKKTRKNGKSPSASSERLKKTISPADIRLNDKEDRQERSSEPHKPKLSSLLQSSDIAGTRGAILNRNWRSSIQQYINLYNQAETEQHSRVLTDFVADPIHGDRLRLRLERLRERDLYRGALPAGSETKAELVRVNESASEVSVLLRLHIKRRMEQGGRFYTEERYEYERLWLASSGPHWEVLQIEPVIAERRPRYGASVFQRTPEPEEAPGEEIYIMPSLPYLNYDLMPGFKNRVKGIRYRRDLAAAYADRWWNEGNPAYELFEVNCTNYVSQCIFAGNAPMNYTGKRGNGWWYKGRNGGQEWWSYSWAVSNSLTQYLSAARKSGLRAFETETAGELQLGDVITYDWNGDGRFEHSTIVTAFDSAGQPLVNANTVASRHRFWDYRDSYAWTKATRYRFFHIEDLL</sequence>
<feature type="region of interest" description="Disordered" evidence="1">
    <location>
        <begin position="1"/>
        <end position="62"/>
    </location>
</feature>
<dbReference type="Pfam" id="PF12671">
    <property type="entry name" value="Amidase_6"/>
    <property type="match status" value="1"/>
</dbReference>
<reference evidence="3 4" key="1">
    <citation type="submission" date="2018-09" db="EMBL/GenBank/DDBJ databases">
        <title>Paenibacillus aracenensis nov. sp. isolated from a cave in southern Spain.</title>
        <authorList>
            <person name="Jurado V."/>
            <person name="Gutierrez-Patricio S."/>
            <person name="Gonzalez-Pimentel J.L."/>
            <person name="Miller A.Z."/>
            <person name="Laiz L."/>
            <person name="Saiz-Jimenez C."/>
        </authorList>
    </citation>
    <scope>NUCLEOTIDE SEQUENCE [LARGE SCALE GENOMIC DNA]</scope>
    <source>
        <strain evidence="3 4">DSM 22867</strain>
    </source>
</reference>
<dbReference type="OrthoDB" id="9812429at2"/>
<organism evidence="3 4">
    <name type="scientific">Paenibacillus nanensis</name>
    <dbReference type="NCBI Taxonomy" id="393251"/>
    <lineage>
        <taxon>Bacteria</taxon>
        <taxon>Bacillati</taxon>
        <taxon>Bacillota</taxon>
        <taxon>Bacilli</taxon>
        <taxon>Bacillales</taxon>
        <taxon>Paenibacillaceae</taxon>
        <taxon>Paenibacillus</taxon>
    </lineage>
</organism>
<feature type="compositionally biased region" description="Basic and acidic residues" evidence="1">
    <location>
        <begin position="38"/>
        <end position="54"/>
    </location>
</feature>
<dbReference type="EMBL" id="QXQA01000001">
    <property type="protein sequence ID" value="RIX60458.1"/>
    <property type="molecule type" value="Genomic_DNA"/>
</dbReference>
<protein>
    <recommendedName>
        <fullName evidence="2">Putative amidase domain-containing protein</fullName>
    </recommendedName>
</protein>
<keyword evidence="4" id="KW-1185">Reference proteome</keyword>
<dbReference type="Proteomes" id="UP000266482">
    <property type="component" value="Unassembled WGS sequence"/>
</dbReference>
<accession>A0A3A1VHP8</accession>
<comment type="caution">
    <text evidence="3">The sequence shown here is derived from an EMBL/GenBank/DDBJ whole genome shotgun (WGS) entry which is preliminary data.</text>
</comment>
<gene>
    <name evidence="3" type="ORF">D3P08_02560</name>
</gene>
<dbReference type="AlphaFoldDB" id="A0A3A1VHP8"/>